<dbReference type="InterPro" id="IPR035892">
    <property type="entry name" value="C2_domain_sf"/>
</dbReference>
<dbReference type="CDD" id="cd00275">
    <property type="entry name" value="C2_PLC_like"/>
    <property type="match status" value="1"/>
</dbReference>
<dbReference type="InterPro" id="IPR000909">
    <property type="entry name" value="PLipase_C_PInositol-sp_X_dom"/>
</dbReference>
<evidence type="ECO:0000313" key="6">
    <source>
        <dbReference type="EMBL" id="KAL1265802.1"/>
    </source>
</evidence>
<dbReference type="PRINTS" id="PR00390">
    <property type="entry name" value="PHPHLIPASEC"/>
</dbReference>
<dbReference type="PANTHER" id="PTHR10336">
    <property type="entry name" value="PHOSPHOINOSITIDE-SPECIFIC PHOSPHOLIPASE C FAMILY PROTEIN"/>
    <property type="match status" value="1"/>
</dbReference>
<dbReference type="Gene3D" id="2.60.40.150">
    <property type="entry name" value="C2 domain"/>
    <property type="match status" value="1"/>
</dbReference>
<proteinExistence type="predicted"/>
<name>A0ABR3MME3_9TELE</name>
<dbReference type="Gene3D" id="3.20.20.190">
    <property type="entry name" value="Phosphatidylinositol (PI) phosphodiesterase"/>
    <property type="match status" value="1"/>
</dbReference>
<keyword evidence="7" id="KW-1185">Reference proteome</keyword>
<protein>
    <recommendedName>
        <fullName evidence="2">Phosphoinositide phospholipase C</fullName>
        <ecNumber evidence="2">3.1.4.11</ecNumber>
    </recommendedName>
</protein>
<comment type="caution">
    <text evidence="6">The sequence shown here is derived from an EMBL/GenBank/DDBJ whole genome shotgun (WGS) entry which is preliminary data.</text>
</comment>
<dbReference type="Pfam" id="PF00387">
    <property type="entry name" value="PI-PLC-Y"/>
    <property type="match status" value="1"/>
</dbReference>
<sequence>MTQPLTNYYIASSHNTYLTGDQLLSQSRVDMYAYVLQAGCRCVEVDCWDGPDGEPIVHHGYTLTSKILFKDVVETINKYAFAKTQYPVILSIENHCTVPQQKKMAQYLMEVLQDKLDLSNINVNESRRLPSPEVLKGKVLVKGKKLPANIDADAEEGDVSDEDSGEEEEEEEEEQINGDTTEGAAETADESKKRSRRLFMDSFRRKKKKRVKLKKKHILSDSDNEQEIPSSNDKQVINYGKRRKTMRLSRALSDLVKYTKSVRVHDIETQAYMCSWQVSSLNESLSNQILQLKPAQLVRFNQRQLLRVYPSNYRVDSSNFNPQPFWNAGCHLVALNYQTEGRMLQLNRAKFAANGNCGYVLKPKCMCKGAFNPMLEDPLPGHRKSQLVLKIISGQQLPKPKDSMLGDRGEIIDPFVEVEIIGLAIDCNKQQTRVVDDNGFNPMWEETLVFTLHMPQIALVRFMVWDHDPIGRDFIGQRTIAFKSMLPGYRHVYLEGVEEASIFVHVAINDITGKVKSSNAVKQLIQKNLMQTSEDGTRTSFGPNFFGKDSKSTSQSESLLRGAQSEPLRRAHKVCFQEPEGSHEARRRLSSITCSGGAGVAMDYTNLAFDSETDIQTAVVQSHLEELTVPKRNKEECESTDSAITKMKVPATTLNNQPSGVKSVIEASEQEPEMVEPQESESEPTQVCEPLNFHLIPDGVLDPSSGTLNTRNVVLGNKFGRSLDGRLNPQWQPLSIPATPALSRRRNDPDMPSSNESPFKGRRSQSVPRRRPPSPPNTPHRVRKDFLNQYPLPQCSYSAPRNSVPKNHNLAESESSSLSSLDSLDLSTLPSRFPDNQHQTMGTLQREMNALFEQKMREIHCHSPLFFRDSSTL</sequence>
<feature type="region of interest" description="Disordered" evidence="3">
    <location>
        <begin position="150"/>
        <end position="231"/>
    </location>
</feature>
<dbReference type="InterPro" id="IPR001192">
    <property type="entry name" value="PI-PLC_fam"/>
</dbReference>
<dbReference type="Pfam" id="PF00388">
    <property type="entry name" value="PI-PLC-X"/>
    <property type="match status" value="1"/>
</dbReference>
<evidence type="ECO:0000259" key="4">
    <source>
        <dbReference type="PROSITE" id="PS50004"/>
    </source>
</evidence>
<dbReference type="PANTHER" id="PTHR10336:SF146">
    <property type="entry name" value="PHOSPHOINOSITIDE PHOSPHOLIPASE C"/>
    <property type="match status" value="1"/>
</dbReference>
<dbReference type="InterPro" id="IPR000008">
    <property type="entry name" value="C2_dom"/>
</dbReference>
<dbReference type="PROSITE" id="PS50004">
    <property type="entry name" value="C2"/>
    <property type="match status" value="1"/>
</dbReference>
<accession>A0ABR3MME3</accession>
<keyword evidence="1" id="KW-0807">Transducer</keyword>
<dbReference type="PROSITE" id="PS50007">
    <property type="entry name" value="PIPLC_X_DOMAIN"/>
    <property type="match status" value="1"/>
</dbReference>
<feature type="compositionally biased region" description="Low complexity" evidence="3">
    <location>
        <begin position="812"/>
        <end position="823"/>
    </location>
</feature>
<reference evidence="6 7" key="1">
    <citation type="submission" date="2023-09" db="EMBL/GenBank/DDBJ databases">
        <authorList>
            <person name="Wang M."/>
        </authorList>
    </citation>
    <scope>NUCLEOTIDE SEQUENCE [LARGE SCALE GENOMIC DNA]</scope>
    <source>
        <strain evidence="6">GT-2023</strain>
        <tissue evidence="6">Liver</tissue>
    </source>
</reference>
<gene>
    <name evidence="6" type="ORF">QQF64_003829</name>
</gene>
<feature type="compositionally biased region" description="Basic residues" evidence="3">
    <location>
        <begin position="760"/>
        <end position="772"/>
    </location>
</feature>
<evidence type="ECO:0000259" key="5">
    <source>
        <dbReference type="PROSITE" id="PS50008"/>
    </source>
</evidence>
<feature type="compositionally biased region" description="Acidic residues" evidence="3">
    <location>
        <begin position="152"/>
        <end position="176"/>
    </location>
</feature>
<dbReference type="InterPro" id="IPR017946">
    <property type="entry name" value="PLC-like_Pdiesterase_TIM-brl"/>
</dbReference>
<feature type="region of interest" description="Disordered" evidence="3">
    <location>
        <begin position="723"/>
        <end position="823"/>
    </location>
</feature>
<dbReference type="SUPFAM" id="SSF49562">
    <property type="entry name" value="C2 domain (Calcium/lipid-binding domain, CaLB)"/>
    <property type="match status" value="1"/>
</dbReference>
<evidence type="ECO:0000256" key="3">
    <source>
        <dbReference type="SAM" id="MobiDB-lite"/>
    </source>
</evidence>
<dbReference type="PROSITE" id="PS50008">
    <property type="entry name" value="PIPLC_Y_DOMAIN"/>
    <property type="match status" value="1"/>
</dbReference>
<feature type="region of interest" description="Disordered" evidence="3">
    <location>
        <begin position="534"/>
        <end position="565"/>
    </location>
</feature>
<keyword evidence="2" id="KW-0378">Hydrolase</keyword>
<dbReference type="SUPFAM" id="SSF51695">
    <property type="entry name" value="PLC-like phosphodiesterases"/>
    <property type="match status" value="1"/>
</dbReference>
<feature type="region of interest" description="Disordered" evidence="3">
    <location>
        <begin position="666"/>
        <end position="686"/>
    </location>
</feature>
<dbReference type="EMBL" id="JAYMGO010000011">
    <property type="protein sequence ID" value="KAL1265802.1"/>
    <property type="molecule type" value="Genomic_DNA"/>
</dbReference>
<organism evidence="6 7">
    <name type="scientific">Cirrhinus molitorella</name>
    <name type="common">mud carp</name>
    <dbReference type="NCBI Taxonomy" id="172907"/>
    <lineage>
        <taxon>Eukaryota</taxon>
        <taxon>Metazoa</taxon>
        <taxon>Chordata</taxon>
        <taxon>Craniata</taxon>
        <taxon>Vertebrata</taxon>
        <taxon>Euteleostomi</taxon>
        <taxon>Actinopterygii</taxon>
        <taxon>Neopterygii</taxon>
        <taxon>Teleostei</taxon>
        <taxon>Ostariophysi</taxon>
        <taxon>Cypriniformes</taxon>
        <taxon>Cyprinidae</taxon>
        <taxon>Labeoninae</taxon>
        <taxon>Labeonini</taxon>
        <taxon>Cirrhinus</taxon>
    </lineage>
</organism>
<dbReference type="SMART" id="SM00239">
    <property type="entry name" value="C2"/>
    <property type="match status" value="1"/>
</dbReference>
<feature type="compositionally biased region" description="Polar residues" evidence="3">
    <location>
        <begin position="795"/>
        <end position="806"/>
    </location>
</feature>
<evidence type="ECO:0000256" key="1">
    <source>
        <dbReference type="ARBA" id="ARBA00023224"/>
    </source>
</evidence>
<keyword evidence="2" id="KW-0443">Lipid metabolism</keyword>
<dbReference type="InterPro" id="IPR001711">
    <property type="entry name" value="PLipase_C_Pinositol-sp_Y"/>
</dbReference>
<feature type="domain" description="C2" evidence="4">
    <location>
        <begin position="367"/>
        <end position="496"/>
    </location>
</feature>
<feature type="compositionally biased region" description="Basic residues" evidence="3">
    <location>
        <begin position="204"/>
        <end position="217"/>
    </location>
</feature>
<dbReference type="EC" id="3.1.4.11" evidence="2"/>
<dbReference type="Proteomes" id="UP001558613">
    <property type="component" value="Unassembled WGS sequence"/>
</dbReference>
<evidence type="ECO:0000256" key="2">
    <source>
        <dbReference type="RuleBase" id="RU361133"/>
    </source>
</evidence>
<feature type="compositionally biased region" description="Acidic residues" evidence="3">
    <location>
        <begin position="668"/>
        <end position="682"/>
    </location>
</feature>
<dbReference type="Pfam" id="PF00168">
    <property type="entry name" value="C2"/>
    <property type="match status" value="1"/>
</dbReference>
<comment type="catalytic activity">
    <reaction evidence="2">
        <text>a 1,2-diacyl-sn-glycero-3-phospho-(1D-myo-inositol-4,5-bisphosphate) + H2O = 1D-myo-inositol 1,4,5-trisphosphate + a 1,2-diacyl-sn-glycerol + H(+)</text>
        <dbReference type="Rhea" id="RHEA:33179"/>
        <dbReference type="ChEBI" id="CHEBI:15377"/>
        <dbReference type="ChEBI" id="CHEBI:15378"/>
        <dbReference type="ChEBI" id="CHEBI:17815"/>
        <dbReference type="ChEBI" id="CHEBI:58456"/>
        <dbReference type="ChEBI" id="CHEBI:203600"/>
        <dbReference type="EC" id="3.1.4.11"/>
    </reaction>
</comment>
<dbReference type="SMART" id="SM00149">
    <property type="entry name" value="PLCYc"/>
    <property type="match status" value="1"/>
</dbReference>
<evidence type="ECO:0000313" key="7">
    <source>
        <dbReference type="Proteomes" id="UP001558613"/>
    </source>
</evidence>
<feature type="domain" description="PI-PLC Y-box" evidence="5">
    <location>
        <begin position="252"/>
        <end position="366"/>
    </location>
</feature>
<dbReference type="SMART" id="SM00148">
    <property type="entry name" value="PLCXc"/>
    <property type="match status" value="1"/>
</dbReference>
<keyword evidence="2" id="KW-0442">Lipid degradation</keyword>